<keyword evidence="1" id="KW-0812">Transmembrane</keyword>
<feature type="transmembrane region" description="Helical" evidence="1">
    <location>
        <begin position="114"/>
        <end position="141"/>
    </location>
</feature>
<name>A0A4R5QLF9_9PROT</name>
<keyword evidence="1" id="KW-1133">Transmembrane helix</keyword>
<feature type="transmembrane region" description="Helical" evidence="1">
    <location>
        <begin position="431"/>
        <end position="454"/>
    </location>
</feature>
<dbReference type="InterPro" id="IPR031566">
    <property type="entry name" value="CitMHS_2"/>
</dbReference>
<dbReference type="EMBL" id="SMSJ01000002">
    <property type="protein sequence ID" value="TDH64350.1"/>
    <property type="molecule type" value="Genomic_DNA"/>
</dbReference>
<feature type="transmembrane region" description="Helical" evidence="1">
    <location>
        <begin position="302"/>
        <end position="327"/>
    </location>
</feature>
<feature type="transmembrane region" description="Helical" evidence="1">
    <location>
        <begin position="21"/>
        <end position="44"/>
    </location>
</feature>
<evidence type="ECO:0000313" key="2">
    <source>
        <dbReference type="EMBL" id="TDH64350.1"/>
    </source>
</evidence>
<evidence type="ECO:0000256" key="1">
    <source>
        <dbReference type="SAM" id="Phobius"/>
    </source>
</evidence>
<sequence length="455" mass="47494">MLLFGGPALAAPMEASLGLAWGLPFAGLLLSIALLPLVAGHLWHVHYGKIAAAWAAALVLPFALAFGLGPALVEIRHVLLQDWVPFMALLLALYTTGGGVVLRGRLVGTPAVNTALLAAGTLAASVMGTTGASIVFLPPLLRANAFRIRKVHSLVFFIFLVSNIGGALTPLGDPPLYLGFLKGVGFLWTVQHLAAEFLLCAVLLLGLYWLLDRRAWAKEQPSAPALREGEGGLHIRGRRNLALLGAVLGVVLLQGVWQPGPVGLLGEPIGQERLLAVAAFLGITVVSFRVTPLALREENGFGWGAIVEVAKLFAAIFICMAPLLAILRAGRDGAAAGLVGLTTDAAGAPVPAAYFWLTGLLSSFLDNAPTYLVFFNLAGGDAVRLMGPDASLLAAISCGAVFMGANSYIGNAPNFMVKAMAERAGVEMPGFFGYCAWAAAVLLPLFGLVTLAFFA</sequence>
<feature type="transmembrane region" description="Helical" evidence="1">
    <location>
        <begin position="241"/>
        <end position="257"/>
    </location>
</feature>
<accession>A0A4R5QLF9</accession>
<feature type="transmembrane region" description="Helical" evidence="1">
    <location>
        <begin position="192"/>
        <end position="211"/>
    </location>
</feature>
<feature type="transmembrane region" description="Helical" evidence="1">
    <location>
        <begin position="153"/>
        <end position="172"/>
    </location>
</feature>
<comment type="caution">
    <text evidence="2">The sequence shown here is derived from an EMBL/GenBank/DDBJ whole genome shotgun (WGS) entry which is preliminary data.</text>
</comment>
<dbReference type="Proteomes" id="UP000295096">
    <property type="component" value="Unassembled WGS sequence"/>
</dbReference>
<protein>
    <submittedName>
        <fullName evidence="2">Sodium:proton antiporter</fullName>
    </submittedName>
</protein>
<feature type="transmembrane region" description="Helical" evidence="1">
    <location>
        <begin position="50"/>
        <end position="71"/>
    </location>
</feature>
<feature type="transmembrane region" description="Helical" evidence="1">
    <location>
        <begin position="83"/>
        <end position="102"/>
    </location>
</feature>
<proteinExistence type="predicted"/>
<feature type="transmembrane region" description="Helical" evidence="1">
    <location>
        <begin position="390"/>
        <end position="411"/>
    </location>
</feature>
<gene>
    <name evidence="2" type="ORF">E2C06_01900</name>
</gene>
<dbReference type="OrthoDB" id="9765532at2"/>
<dbReference type="AlphaFoldDB" id="A0A4R5QLF9"/>
<reference evidence="2 3" key="1">
    <citation type="journal article" date="2016" name="J. Microbiol.">
        <title>Dankookia rubra gen. nov., sp. nov., an alphaproteobacterium isolated from sediment of a shallow stream.</title>
        <authorList>
            <person name="Kim W.H."/>
            <person name="Kim D.H."/>
            <person name="Kang K."/>
            <person name="Ahn T.Y."/>
        </authorList>
    </citation>
    <scope>NUCLEOTIDE SEQUENCE [LARGE SCALE GENOMIC DNA]</scope>
    <source>
        <strain evidence="2 3">JCM30602</strain>
    </source>
</reference>
<dbReference type="Pfam" id="PF16980">
    <property type="entry name" value="CitMHS_2"/>
    <property type="match status" value="1"/>
</dbReference>
<keyword evidence="3" id="KW-1185">Reference proteome</keyword>
<evidence type="ECO:0000313" key="3">
    <source>
        <dbReference type="Proteomes" id="UP000295096"/>
    </source>
</evidence>
<organism evidence="2 3">
    <name type="scientific">Dankookia rubra</name>
    <dbReference type="NCBI Taxonomy" id="1442381"/>
    <lineage>
        <taxon>Bacteria</taxon>
        <taxon>Pseudomonadati</taxon>
        <taxon>Pseudomonadota</taxon>
        <taxon>Alphaproteobacteria</taxon>
        <taxon>Acetobacterales</taxon>
        <taxon>Roseomonadaceae</taxon>
        <taxon>Dankookia</taxon>
    </lineage>
</organism>
<keyword evidence="1" id="KW-0472">Membrane</keyword>